<dbReference type="InterPro" id="IPR022687">
    <property type="entry name" value="HTH_DTXR"/>
</dbReference>
<dbReference type="InterPro" id="IPR050536">
    <property type="entry name" value="DtxR_MntR_Metal-Reg"/>
</dbReference>
<proteinExistence type="predicted"/>
<evidence type="ECO:0000313" key="3">
    <source>
        <dbReference type="Proteomes" id="UP001596414"/>
    </source>
</evidence>
<dbReference type="InterPro" id="IPR022689">
    <property type="entry name" value="Iron_dep_repressor"/>
</dbReference>
<dbReference type="InterPro" id="IPR036388">
    <property type="entry name" value="WH-like_DNA-bd_sf"/>
</dbReference>
<comment type="caution">
    <text evidence="2">The sequence shown here is derived from an EMBL/GenBank/DDBJ whole genome shotgun (WGS) entry which is preliminary data.</text>
</comment>
<accession>A0ABD5X536</accession>
<gene>
    <name evidence="2" type="ORF">ACFQJ7_09730</name>
</gene>
<dbReference type="PROSITE" id="PS50944">
    <property type="entry name" value="HTH_DTXR"/>
    <property type="match status" value="1"/>
</dbReference>
<dbReference type="SMART" id="SM00529">
    <property type="entry name" value="HTH_DTXR"/>
    <property type="match status" value="1"/>
</dbReference>
<sequence>MKETAQYLLALYIAEQRRSPPIPSGHLAEMLDRSPAATTEMLQRLESEKLVDREPYHGAMLTETGRERGEELHETYVALSWFFRTVLDLDSHEQEAMEMAGLMSQSVAQRLVTLLLDENEQPNPSVDTRQDNH</sequence>
<name>A0ABD5X536_9EURY</name>
<evidence type="ECO:0000313" key="2">
    <source>
        <dbReference type="EMBL" id="MFC7126311.1"/>
    </source>
</evidence>
<dbReference type="SUPFAM" id="SSF46785">
    <property type="entry name" value="Winged helix' DNA-binding domain"/>
    <property type="match status" value="1"/>
</dbReference>
<organism evidence="2 3">
    <name type="scientific">Halovenus rubra</name>
    <dbReference type="NCBI Taxonomy" id="869890"/>
    <lineage>
        <taxon>Archaea</taxon>
        <taxon>Methanobacteriati</taxon>
        <taxon>Methanobacteriota</taxon>
        <taxon>Stenosarchaea group</taxon>
        <taxon>Halobacteria</taxon>
        <taxon>Halobacteriales</taxon>
        <taxon>Haloarculaceae</taxon>
        <taxon>Halovenus</taxon>
    </lineage>
</organism>
<dbReference type="AlphaFoldDB" id="A0ABD5X536"/>
<protein>
    <submittedName>
        <fullName evidence="2">Metal-dependent transcriptional regulator</fullName>
    </submittedName>
</protein>
<dbReference type="Proteomes" id="UP001596414">
    <property type="component" value="Unassembled WGS sequence"/>
</dbReference>
<dbReference type="PANTHER" id="PTHR33238">
    <property type="entry name" value="IRON (METAL) DEPENDENT REPRESSOR, DTXR FAMILY"/>
    <property type="match status" value="1"/>
</dbReference>
<reference evidence="2 3" key="1">
    <citation type="journal article" date="2014" name="Int. J. Syst. Evol. Microbiol.">
        <title>Complete genome sequence of Corynebacterium casei LMG S-19264T (=DSM 44701T), isolated from a smear-ripened cheese.</title>
        <authorList>
            <consortium name="US DOE Joint Genome Institute (JGI-PGF)"/>
            <person name="Walter F."/>
            <person name="Albersmeier A."/>
            <person name="Kalinowski J."/>
            <person name="Ruckert C."/>
        </authorList>
    </citation>
    <scope>NUCLEOTIDE SEQUENCE [LARGE SCALE GENOMIC DNA]</scope>
    <source>
        <strain evidence="2 3">CGMCC 4.7215</strain>
    </source>
</reference>
<feature type="domain" description="HTH dtxR-type" evidence="1">
    <location>
        <begin position="1"/>
        <end position="62"/>
    </location>
</feature>
<dbReference type="RefSeq" id="WP_267635866.1">
    <property type="nucleotide sequence ID" value="NZ_JAODIY010000001.1"/>
</dbReference>
<evidence type="ECO:0000259" key="1">
    <source>
        <dbReference type="PROSITE" id="PS50944"/>
    </source>
</evidence>
<dbReference type="Gene3D" id="1.10.10.10">
    <property type="entry name" value="Winged helix-like DNA-binding domain superfamily/Winged helix DNA-binding domain"/>
    <property type="match status" value="1"/>
</dbReference>
<dbReference type="EMBL" id="JBHSZQ010000020">
    <property type="protein sequence ID" value="MFC7126311.1"/>
    <property type="molecule type" value="Genomic_DNA"/>
</dbReference>
<dbReference type="Pfam" id="PF01325">
    <property type="entry name" value="Fe_dep_repress"/>
    <property type="match status" value="1"/>
</dbReference>
<dbReference type="InterPro" id="IPR036390">
    <property type="entry name" value="WH_DNA-bd_sf"/>
</dbReference>
<dbReference type="PANTHER" id="PTHR33238:SF7">
    <property type="entry name" value="IRON-DEPENDENT TRANSCRIPTIONAL REGULATOR"/>
    <property type="match status" value="1"/>
</dbReference>